<comment type="subcellular location">
    <subcellularLocation>
        <location evidence="1">Membrane</location>
        <topology evidence="1">Multi-pass membrane protein</topology>
    </subcellularLocation>
</comment>
<evidence type="ECO:0000313" key="9">
    <source>
        <dbReference type="EMBL" id="RRJ64192.1"/>
    </source>
</evidence>
<evidence type="ECO:0000256" key="4">
    <source>
        <dbReference type="ARBA" id="ARBA00022544"/>
    </source>
</evidence>
<keyword evidence="7 8" id="KW-0472">Membrane</keyword>
<feature type="transmembrane region" description="Helical" evidence="8">
    <location>
        <begin position="141"/>
        <end position="161"/>
    </location>
</feature>
<sequence>MAQEKLHRFHIMLMMLNTQSGIALFTLPRITAHHFGTNGWLSLIIVFLFASLNTMLISAVYRLGRGTSVFEILRDSLPRVILYPLYLLIGSNLAMFGYLRFPFVERIHNFLLSMYLFSVVHTGAMYYWASKAMIKQVFPRVPPKLLLALTMAATIAVSLTPDSLMDVEWWLRNITLVQLAFSVGFPLLLILLLFIQRREKKHA</sequence>
<evidence type="ECO:0000256" key="3">
    <source>
        <dbReference type="ARBA" id="ARBA00022448"/>
    </source>
</evidence>
<dbReference type="PANTHER" id="PTHR34975">
    <property type="entry name" value="SPORE GERMINATION PROTEIN A2"/>
    <property type="match status" value="1"/>
</dbReference>
<feature type="transmembrane region" description="Helical" evidence="8">
    <location>
        <begin position="39"/>
        <end position="61"/>
    </location>
</feature>
<keyword evidence="5 8" id="KW-0812">Transmembrane</keyword>
<evidence type="ECO:0000256" key="7">
    <source>
        <dbReference type="ARBA" id="ARBA00023136"/>
    </source>
</evidence>
<feature type="transmembrane region" description="Helical" evidence="8">
    <location>
        <begin position="81"/>
        <end position="101"/>
    </location>
</feature>
<evidence type="ECO:0000256" key="6">
    <source>
        <dbReference type="ARBA" id="ARBA00022989"/>
    </source>
</evidence>
<keyword evidence="6 8" id="KW-1133">Transmembrane helix</keyword>
<feature type="transmembrane region" description="Helical" evidence="8">
    <location>
        <begin position="9"/>
        <end position="27"/>
    </location>
</feature>
<evidence type="ECO:0000256" key="1">
    <source>
        <dbReference type="ARBA" id="ARBA00004141"/>
    </source>
</evidence>
<comment type="similarity">
    <text evidence="2">Belongs to the amino acid-polyamine-organocation (APC) superfamily. Spore germination protein (SGP) (TC 2.A.3.9) family.</text>
</comment>
<dbReference type="InterPro" id="IPR004761">
    <property type="entry name" value="Spore_GerAB"/>
</dbReference>
<dbReference type="GO" id="GO:0009847">
    <property type="term" value="P:spore germination"/>
    <property type="evidence" value="ECO:0007669"/>
    <property type="project" value="InterPro"/>
</dbReference>
<feature type="transmembrane region" description="Helical" evidence="8">
    <location>
        <begin position="107"/>
        <end position="129"/>
    </location>
</feature>
<protein>
    <submittedName>
        <fullName evidence="9">Uncharacterized protein</fullName>
    </submittedName>
</protein>
<keyword evidence="3" id="KW-0813">Transport</keyword>
<dbReference type="Pfam" id="PF03845">
    <property type="entry name" value="Spore_permease"/>
    <property type="match status" value="1"/>
</dbReference>
<dbReference type="PANTHER" id="PTHR34975:SF2">
    <property type="entry name" value="SPORE GERMINATION PROTEIN A2"/>
    <property type="match status" value="1"/>
</dbReference>
<dbReference type="AlphaFoldDB" id="A0A3P3U1H5"/>
<evidence type="ECO:0000256" key="2">
    <source>
        <dbReference type="ARBA" id="ARBA00007998"/>
    </source>
</evidence>
<accession>A0A3P3U1H5</accession>
<keyword evidence="10" id="KW-1185">Reference proteome</keyword>
<feature type="transmembrane region" description="Helical" evidence="8">
    <location>
        <begin position="173"/>
        <end position="195"/>
    </location>
</feature>
<evidence type="ECO:0000256" key="8">
    <source>
        <dbReference type="SAM" id="Phobius"/>
    </source>
</evidence>
<name>A0A3P3U1H5_9BACL</name>
<evidence type="ECO:0000256" key="5">
    <source>
        <dbReference type="ARBA" id="ARBA00022692"/>
    </source>
</evidence>
<dbReference type="GO" id="GO:0016020">
    <property type="term" value="C:membrane"/>
    <property type="evidence" value="ECO:0007669"/>
    <property type="project" value="UniProtKB-SubCell"/>
</dbReference>
<gene>
    <name evidence="9" type="ORF">EHV15_15635</name>
</gene>
<comment type="caution">
    <text evidence="9">The sequence shown here is derived from an EMBL/GenBank/DDBJ whole genome shotgun (WGS) entry which is preliminary data.</text>
</comment>
<organism evidence="9 10">
    <name type="scientific">Paenibacillus oralis</name>
    <dbReference type="NCBI Taxonomy" id="2490856"/>
    <lineage>
        <taxon>Bacteria</taxon>
        <taxon>Bacillati</taxon>
        <taxon>Bacillota</taxon>
        <taxon>Bacilli</taxon>
        <taxon>Bacillales</taxon>
        <taxon>Paenibacillaceae</taxon>
        <taxon>Paenibacillus</taxon>
    </lineage>
</organism>
<dbReference type="RefSeq" id="WP_128632012.1">
    <property type="nucleotide sequence ID" value="NZ_RRCN01000001.1"/>
</dbReference>
<dbReference type="OrthoDB" id="2957438at2"/>
<dbReference type="EMBL" id="RRCN01000001">
    <property type="protein sequence ID" value="RRJ64192.1"/>
    <property type="molecule type" value="Genomic_DNA"/>
</dbReference>
<keyword evidence="4" id="KW-0309">Germination</keyword>
<proteinExistence type="inferred from homology"/>
<dbReference type="Proteomes" id="UP000267017">
    <property type="component" value="Unassembled WGS sequence"/>
</dbReference>
<evidence type="ECO:0000313" key="10">
    <source>
        <dbReference type="Proteomes" id="UP000267017"/>
    </source>
</evidence>
<reference evidence="9 10" key="1">
    <citation type="submission" date="2018-11" db="EMBL/GenBank/DDBJ databases">
        <title>Genome sequencing of Paenibacillus sp. KCOM 3021 (= ChDC PVNT-B20).</title>
        <authorList>
            <person name="Kook J.-K."/>
            <person name="Park S.-N."/>
            <person name="Lim Y.K."/>
        </authorList>
    </citation>
    <scope>NUCLEOTIDE SEQUENCE [LARGE SCALE GENOMIC DNA]</scope>
    <source>
        <strain evidence="9 10">KCOM 3021</strain>
    </source>
</reference>